<comment type="caution">
    <text evidence="10">The sequence shown here is derived from an EMBL/GenBank/DDBJ whole genome shotgun (WGS) entry which is preliminary data.</text>
</comment>
<dbReference type="AlphaFoldDB" id="A0A212ACU1"/>
<name>A0A212ACU1_9RHOB</name>
<feature type="transmembrane region" description="Helical" evidence="9">
    <location>
        <begin position="221"/>
        <end position="242"/>
    </location>
</feature>
<dbReference type="OrthoDB" id="9766690at2"/>
<evidence type="ECO:0000256" key="7">
    <source>
        <dbReference type="ARBA" id="ARBA00022989"/>
    </source>
</evidence>
<dbReference type="InterPro" id="IPR036458">
    <property type="entry name" value="Na:dicarbo_symporter_sf"/>
</dbReference>
<dbReference type="EMBL" id="NIPW01000010">
    <property type="protein sequence ID" value="OWJ78794.1"/>
    <property type="molecule type" value="Genomic_DNA"/>
</dbReference>
<keyword evidence="6" id="KW-0769">Symport</keyword>
<protein>
    <submittedName>
        <fullName evidence="10">Dicarboxylate/amino acid:cation symporter</fullName>
    </submittedName>
</protein>
<dbReference type="PANTHER" id="PTHR42865:SF7">
    <property type="entry name" value="PROTON_GLUTAMATE-ASPARTATE SYMPORTER"/>
    <property type="match status" value="1"/>
</dbReference>
<evidence type="ECO:0000256" key="2">
    <source>
        <dbReference type="ARBA" id="ARBA00006148"/>
    </source>
</evidence>
<keyword evidence="7 9" id="KW-1133">Transmembrane helix</keyword>
<evidence type="ECO:0000313" key="11">
    <source>
        <dbReference type="Proteomes" id="UP000196878"/>
    </source>
</evidence>
<dbReference type="SUPFAM" id="SSF118215">
    <property type="entry name" value="Proton glutamate symport protein"/>
    <property type="match status" value="1"/>
</dbReference>
<dbReference type="RefSeq" id="WP_088214792.1">
    <property type="nucleotide sequence ID" value="NZ_NIPW01000010.1"/>
</dbReference>
<dbReference type="PANTHER" id="PTHR42865">
    <property type="entry name" value="PROTON/GLUTAMATE-ASPARTATE SYMPORTER"/>
    <property type="match status" value="1"/>
</dbReference>
<evidence type="ECO:0000256" key="1">
    <source>
        <dbReference type="ARBA" id="ARBA00004429"/>
    </source>
</evidence>
<feature type="transmembrane region" description="Helical" evidence="9">
    <location>
        <begin position="103"/>
        <end position="125"/>
    </location>
</feature>
<gene>
    <name evidence="10" type="ORF">CDV49_06710</name>
</gene>
<dbReference type="PRINTS" id="PR00173">
    <property type="entry name" value="EDTRNSPORT"/>
</dbReference>
<accession>A0A212ACU1</accession>
<dbReference type="Pfam" id="PF00375">
    <property type="entry name" value="SDF"/>
    <property type="match status" value="1"/>
</dbReference>
<feature type="transmembrane region" description="Helical" evidence="9">
    <location>
        <begin position="67"/>
        <end position="91"/>
    </location>
</feature>
<feature type="transmembrane region" description="Helical" evidence="9">
    <location>
        <begin position="25"/>
        <end position="47"/>
    </location>
</feature>
<evidence type="ECO:0000256" key="6">
    <source>
        <dbReference type="ARBA" id="ARBA00022847"/>
    </source>
</evidence>
<dbReference type="FunFam" id="1.10.3860.10:FF:000001">
    <property type="entry name" value="C4-dicarboxylate transport protein"/>
    <property type="match status" value="1"/>
</dbReference>
<feature type="transmembrane region" description="Helical" evidence="9">
    <location>
        <begin position="249"/>
        <end position="268"/>
    </location>
</feature>
<proteinExistence type="inferred from homology"/>
<feature type="transmembrane region" description="Helical" evidence="9">
    <location>
        <begin position="334"/>
        <end position="362"/>
    </location>
</feature>
<dbReference type="Gene3D" id="1.10.3860.10">
    <property type="entry name" value="Sodium:dicarboxylate symporter"/>
    <property type="match status" value="1"/>
</dbReference>
<evidence type="ECO:0000256" key="8">
    <source>
        <dbReference type="ARBA" id="ARBA00023136"/>
    </source>
</evidence>
<reference evidence="10 11" key="1">
    <citation type="submission" date="2016-12" db="EMBL/GenBank/DDBJ databases">
        <title>Comparison of Traditional DNA-DNA Hybridization with In Silico Genomic Analysis.</title>
        <authorList>
            <person name="Nicholson A.C."/>
            <person name="Humrighouse B.W."/>
            <person name="Graziano J."/>
            <person name="Lasker B."/>
            <person name="Whitney A.M."/>
            <person name="Mcquiston J.R."/>
        </authorList>
    </citation>
    <scope>NUCLEOTIDE SEQUENCE [LARGE SCALE GENOMIC DNA]</scope>
    <source>
        <strain evidence="10 11">H2240</strain>
    </source>
</reference>
<evidence type="ECO:0000313" key="10">
    <source>
        <dbReference type="EMBL" id="OWJ78794.1"/>
    </source>
</evidence>
<keyword evidence="4" id="KW-1003">Cell membrane</keyword>
<dbReference type="InterPro" id="IPR001991">
    <property type="entry name" value="Na-dicarboxylate_symporter"/>
</dbReference>
<organism evidence="10 11">
    <name type="scientific">Haematobacter genomosp. 1</name>
    <dbReference type="NCBI Taxonomy" id="366618"/>
    <lineage>
        <taxon>Bacteria</taxon>
        <taxon>Pseudomonadati</taxon>
        <taxon>Pseudomonadota</taxon>
        <taxon>Alphaproteobacteria</taxon>
        <taxon>Rhodobacterales</taxon>
        <taxon>Paracoccaceae</taxon>
        <taxon>Haematobacter</taxon>
    </lineage>
</organism>
<dbReference type="GO" id="GO:0006835">
    <property type="term" value="P:dicarboxylic acid transport"/>
    <property type="evidence" value="ECO:0007669"/>
    <property type="project" value="TreeGrafter"/>
</dbReference>
<feature type="transmembrane region" description="Helical" evidence="9">
    <location>
        <begin position="374"/>
        <end position="397"/>
    </location>
</feature>
<comment type="similarity">
    <text evidence="2">Belongs to the dicarboxylate/amino acid:cation symporter (DAACS) (TC 2.A.23) family.</text>
</comment>
<feature type="transmembrane region" description="Helical" evidence="9">
    <location>
        <begin position="197"/>
        <end position="215"/>
    </location>
</feature>
<dbReference type="Proteomes" id="UP000196878">
    <property type="component" value="Unassembled WGS sequence"/>
</dbReference>
<keyword evidence="8 9" id="KW-0472">Membrane</keyword>
<dbReference type="GO" id="GO:0005886">
    <property type="term" value="C:plasma membrane"/>
    <property type="evidence" value="ECO:0007669"/>
    <property type="project" value="UniProtKB-SubCell"/>
</dbReference>
<evidence type="ECO:0000256" key="4">
    <source>
        <dbReference type="ARBA" id="ARBA00022475"/>
    </source>
</evidence>
<sequence>MAGVTKPASAAPGAGQKSEGRKSHLALWIAVALVLGVAVGGWCHAQAASPEMAEAIAGRFSIVTTIFLRLIKMIIAPLVLSTIVSGIASLGDAKAVGGLALRAMGWFVTASLVSLLIGLVMANIVRPGAGLNLPLPAGRSAEGIETNSLSLGQFFTHVFPDSIVAAMSGNEVLQILVFAVFFGLAVGALPRERAAPILALADAVAAAMFIVTGYVMRLAPLAVFAAMAAVVTVQGLGVLIDYGRFIGGFYLALLLLWACLIGAGRLFLGPSVFHLLSLLKEPMLVAFSTASSEAAYPKTVSQLEAFGVSGRVTGFVLPLGYSFNLDGSMMYQTFAALFIAQAYGIEMTFSQQVIMLLVMMLASKGIAGVPRASLVVVAAVSPMFGLPAEGVLLILGIDQILDMGRTTTNVIGNGLATATVARWQGEIAPRRRAETAGRDGQR</sequence>
<keyword evidence="5 9" id="KW-0812">Transmembrane</keyword>
<keyword evidence="11" id="KW-1185">Reference proteome</keyword>
<evidence type="ECO:0000256" key="3">
    <source>
        <dbReference type="ARBA" id="ARBA00022448"/>
    </source>
</evidence>
<comment type="subcellular location">
    <subcellularLocation>
        <location evidence="1">Cell inner membrane</location>
        <topology evidence="1">Multi-pass membrane protein</topology>
    </subcellularLocation>
</comment>
<evidence type="ECO:0000256" key="5">
    <source>
        <dbReference type="ARBA" id="ARBA00022692"/>
    </source>
</evidence>
<dbReference type="GO" id="GO:0015293">
    <property type="term" value="F:symporter activity"/>
    <property type="evidence" value="ECO:0007669"/>
    <property type="project" value="UniProtKB-KW"/>
</dbReference>
<evidence type="ECO:0000256" key="9">
    <source>
        <dbReference type="SAM" id="Phobius"/>
    </source>
</evidence>
<feature type="transmembrane region" description="Helical" evidence="9">
    <location>
        <begin position="172"/>
        <end position="190"/>
    </location>
</feature>
<keyword evidence="3" id="KW-0813">Transport</keyword>